<evidence type="ECO:0000256" key="6">
    <source>
        <dbReference type="ARBA" id="ARBA00022741"/>
    </source>
</evidence>
<dbReference type="PROSITE" id="PS00916">
    <property type="entry name" value="PI3_4_KINASE_2"/>
    <property type="match status" value="1"/>
</dbReference>
<dbReference type="Proteomes" id="UP000050640">
    <property type="component" value="Unplaced"/>
</dbReference>
<keyword evidence="4" id="KW-0723">Serine/threonine-protein kinase</keyword>
<keyword evidence="11" id="KW-0539">Nucleus</keyword>
<dbReference type="SUPFAM" id="SSF48371">
    <property type="entry name" value="ARM repeat"/>
    <property type="match status" value="1"/>
</dbReference>
<evidence type="ECO:0000256" key="3">
    <source>
        <dbReference type="ARBA" id="ARBA00012513"/>
    </source>
</evidence>
<dbReference type="Pfam" id="PF00454">
    <property type="entry name" value="PI3_PI4_kinase"/>
    <property type="match status" value="1"/>
</dbReference>
<evidence type="ECO:0000256" key="11">
    <source>
        <dbReference type="ARBA" id="ARBA00023242"/>
    </source>
</evidence>
<dbReference type="GO" id="GO:0004674">
    <property type="term" value="F:protein serine/threonine kinase activity"/>
    <property type="evidence" value="ECO:0007669"/>
    <property type="project" value="UniProtKB-KW"/>
</dbReference>
<sequence>MELDEQPKEHEKQQQLEKEGFEYIDVLLENLEQRRLFANGENSSIHFSLNDVYLLYKVVAKEFSQNLHQSILNGDNVEHLTHFPDLLELYCTADRNSPTSHVISDEQIVWTIGRFISVLSSPIVCRKFGGLYQDCIIELTKLLRPANVLFVQKQIVLILKGIVDKKNLLVFDINDDKKQIIFATPMGDIILTRVTSVLQHGTMNESIIQNEDVLIYLWFCLLHVILSGVSRVKNKAILLTQRLLSMDACNGVFADLLFDDLMAVERWLYDLSPEVAGDEELLLKEALETCERTFGDAFRNIDECKTFSKIDFYHCLKWTKQVAEICSSRLRPDERLINILIDLCSVNLRVEKNFRKECCVLSNYLYAVVRKIFRYELQVKAENIGELFEFVFVVLEDNDINSSLLLNELNEQLSFARQRYSENELTKYLRMREMMIVALKQALEKDKGNIFIAKIIPETAEVIKIIENISKMPDVGREALAALISLISSFIERVETRADFWLAVMSLPWLQTAELVADLKRFDQALPALPQIHKLSLRCTLDIKASTIPALGHLNLCAEWRRKVYIAALTSVEISLLRTAVEHFPSFIFSTDRNEFEFLLNYVLYHGMHALQNDDKAELCPAVLKAVARALCFVSMEKQLADDEVCMICRRKESANRNLELNLDKIFELVKKAIHGTNAAKLGCCELLTSLLNHMSFIVLKRYEAEILCTLILMKETDEDLRSEFQWCLKPMMELKLENVQNEVLQIIGDLQKLPKTFESFKFHAISCLVNSRSDNLFLMCLNQLLNIAVVSDYASVVAEIKHAIEDRMEKYSPNLHPRQWFLRKKKYIIESLTKRIIFEYSEETRPLKRSSFSQFVDEKFGRSIEYALNIVMEIFDFSKDDTESFMRDVCSEIVTSLLLDCIAEKEKVQIALDTVARLRRIQPEILMEESLPLLLVKHLLNDLSTQVMQNALNFISVYTKGGCNWSTLVSKKAYECTVCLLQHLSVHEEKAMMHIKNLHKLTYGRNCPFNFTTFIRESYLGILLHFRQAINDDRFYDERLILVSSLCKVMAMIKVDGTDFLDETADKMLIVLRAFTPLGIVVIEAWKVYLKTLSDEVLVKLLPQTLVSIIPLLRYEQARELLRYIFEERQLPFAVNEDFERIAVVFWNNPKISINEYLSPELGKFPPELVFHACASLLKESYEEVGEVILHKLLSLLNEYSDLANNCFDSVAAELVPSLLQIIRKSSLAECRYLASLALGRLGAVDPGRIGLSLACNSNADRRNARFVFVDSEEQFYVELLERAAVSFSGVLDASMQVECSYSIQTVLRELLGRNSSESSHLWDLLSDQCRNSLSMLRKSNFILHKPLQHLPAKRPVIECEQVKDFRSWLNLWYKITATKIRDEKLKIFFGALEGLVNADIVFAGFILPQLILQSIIEHNLTCMNEIGMEIIAVLQRSIVDSGWPRSAAHLIFAVIDCLERFIYHRQSLKIPSDMVLERTREILSNVTMQRLDDGNCLIVAAAGVCHCTTRALKWCEQYAIGCDDNGQTLFKPDQFSFLEKIYFDLGDMDGVAGAFETIRFCAEPTINDRILSLEADGNYWDALPLYRKATNVEPSYIKCLLRLNEPRLALNGINDLLGRPESVEFQEKLRSCQLEAMWQLQQWDELTDLLCEKPKVTTYGATNASVICALRNRQFNLMDVNARMRLADALTAMTIEDSDTYTQAYKSITQLHVLAEIEDAKNSLKLENDEILTVEDLTKVLSVWQKRAAKAIQSANVLEPILNVRRSLLGLLRGEVSRSSICDLFLQSCRLARHDGHLQVAWSYLSQAKALNINQFEVEMEEARYLFQKGSQVQSIQILSNLLKRRFLDEMQQLQSISFDGKDVCCSEKSCSKILKKGNEDFVKAQLLFAEYSLKAGAGSYGDFYKTYVSLPLIAEPSEDLFYRVAVFLDKYLYSKNENAEAHNVIMVLKAYRRVLKHGKNYLFHVMPQMLSIWLDYTQKMAENGSTQAPLKVHAKGLSLRSSTSEDKYMNAVIYDGFKCIDHYMFYTAFAQLISRITHPNEDVFQTLKKILSTLMVEYPHQCLWQSIAVFRCDADKQPLRFTRCRAVYDLAKRSDETGLLKNLIPQYEYVAAAFIRVAEDSCPIGRQSPFSLRYSYLSEYFRSGKMSPTIWTTESGQGKDRKEPVPPSIVVPLHKMIEQAIPTGVLSTLSQFSDGNLEQTMLTTSNNKFSTVYIHSIDEEFIVMKSLVRPKKITIVGSDGKKYSLMCKAKDELRKDARLMDFNRMVNALLHQNADARHRQLHVRTYNVIPLQDAGGLIEWIPNLQTYRSLVEQLLREKCENIMTDKDWFARWIPNGTDEEKLARLRTEYYPRHPIVMPEWFRRSFSDSCRWYAARLSFTYTSAVMSMVGFILGLGDRHGENLLLDLINGDAIHVDFNLLFNKGENLNVPEVVPFRLTRNIVAGFGATGVEGAFRRSCETTIRVLREHDEALLTLLQTFVHDPLLEWMHSESRAQQYKQRRQNDTKLSPPVAQQQAREAIDMIRSRLIGHIITPKIYRAETNNPPMSIEGQVDRLIDISRDELNLARMYIGWCPFI</sequence>
<proteinExistence type="inferred from homology"/>
<dbReference type="GO" id="GO:0005694">
    <property type="term" value="C:chromosome"/>
    <property type="evidence" value="ECO:0007669"/>
    <property type="project" value="TreeGrafter"/>
</dbReference>
<evidence type="ECO:0000256" key="5">
    <source>
        <dbReference type="ARBA" id="ARBA00022679"/>
    </source>
</evidence>
<comment type="subcellular location">
    <subcellularLocation>
        <location evidence="1">Nucleus</location>
    </subcellularLocation>
</comment>
<dbReference type="InterPro" id="IPR050517">
    <property type="entry name" value="DDR_Repair_Kinase"/>
</dbReference>
<dbReference type="CDD" id="cd00892">
    <property type="entry name" value="PIKKc_ATR"/>
    <property type="match status" value="1"/>
</dbReference>
<name>A0A0R3RZ45_9BILA</name>
<dbReference type="SUPFAM" id="SSF56112">
    <property type="entry name" value="Protein kinase-like (PK-like)"/>
    <property type="match status" value="1"/>
</dbReference>
<dbReference type="Gene3D" id="1.10.1070.11">
    <property type="entry name" value="Phosphatidylinositol 3-/4-kinase, catalytic domain"/>
    <property type="match status" value="1"/>
</dbReference>
<evidence type="ECO:0000256" key="10">
    <source>
        <dbReference type="ARBA" id="ARBA00023204"/>
    </source>
</evidence>
<dbReference type="Pfam" id="PF02259">
    <property type="entry name" value="FAT"/>
    <property type="match status" value="1"/>
</dbReference>
<evidence type="ECO:0000256" key="1">
    <source>
        <dbReference type="ARBA" id="ARBA00004123"/>
    </source>
</evidence>
<keyword evidence="9" id="KW-0067">ATP-binding</keyword>
<feature type="domain" description="PI3K/PI4K catalytic" evidence="13">
    <location>
        <begin position="2220"/>
        <end position="2530"/>
    </location>
</feature>
<evidence type="ECO:0000256" key="9">
    <source>
        <dbReference type="ARBA" id="ARBA00022840"/>
    </source>
</evidence>
<organism evidence="16 17">
    <name type="scientific">Elaeophora elaphi</name>
    <dbReference type="NCBI Taxonomy" id="1147741"/>
    <lineage>
        <taxon>Eukaryota</taxon>
        <taxon>Metazoa</taxon>
        <taxon>Ecdysozoa</taxon>
        <taxon>Nematoda</taxon>
        <taxon>Chromadorea</taxon>
        <taxon>Rhabditida</taxon>
        <taxon>Spirurina</taxon>
        <taxon>Spiruromorpha</taxon>
        <taxon>Filarioidea</taxon>
        <taxon>Onchocercidae</taxon>
        <taxon>Elaeophora</taxon>
    </lineage>
</organism>
<keyword evidence="16" id="KW-1185">Reference proteome</keyword>
<dbReference type="InterPro" id="IPR000403">
    <property type="entry name" value="PI3/4_kinase_cat_dom"/>
</dbReference>
<dbReference type="InterPro" id="IPR003151">
    <property type="entry name" value="PIK-rel_kinase_FAT"/>
</dbReference>
<feature type="domain" description="FAT" evidence="14">
    <location>
        <begin position="1499"/>
        <end position="2075"/>
    </location>
</feature>
<evidence type="ECO:0000259" key="15">
    <source>
        <dbReference type="PROSITE" id="PS51190"/>
    </source>
</evidence>
<dbReference type="InterPro" id="IPR016024">
    <property type="entry name" value="ARM-type_fold"/>
</dbReference>
<dbReference type="InterPro" id="IPR011009">
    <property type="entry name" value="Kinase-like_dom_sf"/>
</dbReference>
<dbReference type="Gene3D" id="3.30.1010.10">
    <property type="entry name" value="Phosphatidylinositol 3-kinase Catalytic Subunit, Chain A, domain 4"/>
    <property type="match status" value="1"/>
</dbReference>
<evidence type="ECO:0000256" key="2">
    <source>
        <dbReference type="ARBA" id="ARBA00010769"/>
    </source>
</evidence>
<protein>
    <recommendedName>
        <fullName evidence="12">Serine/threonine-protein kinase ATR</fullName>
        <ecNumber evidence="3">2.7.11.1</ecNumber>
    </recommendedName>
</protein>
<evidence type="ECO:0000256" key="12">
    <source>
        <dbReference type="ARBA" id="ARBA00024420"/>
    </source>
</evidence>
<dbReference type="PANTHER" id="PTHR11139">
    <property type="entry name" value="ATAXIA TELANGIECTASIA MUTATED ATM -RELATED"/>
    <property type="match status" value="1"/>
</dbReference>
<dbReference type="GO" id="GO:0006281">
    <property type="term" value="P:DNA repair"/>
    <property type="evidence" value="ECO:0007669"/>
    <property type="project" value="UniProtKB-KW"/>
</dbReference>
<dbReference type="GO" id="GO:0005634">
    <property type="term" value="C:nucleus"/>
    <property type="evidence" value="ECO:0007669"/>
    <property type="project" value="UniProtKB-SubCell"/>
</dbReference>
<dbReference type="InterPro" id="IPR003152">
    <property type="entry name" value="FATC_dom"/>
</dbReference>
<accession>A0A0R3RZ45</accession>
<evidence type="ECO:0000313" key="17">
    <source>
        <dbReference type="WBParaSite" id="EEL_0000758601-mRNA-1"/>
    </source>
</evidence>
<evidence type="ECO:0000256" key="4">
    <source>
        <dbReference type="ARBA" id="ARBA00022527"/>
    </source>
</evidence>
<evidence type="ECO:0000256" key="8">
    <source>
        <dbReference type="ARBA" id="ARBA00022777"/>
    </source>
</evidence>
<dbReference type="Pfam" id="PF23593">
    <property type="entry name" value="HEAT_ATR"/>
    <property type="match status" value="1"/>
</dbReference>
<dbReference type="PROSITE" id="PS50290">
    <property type="entry name" value="PI3_4_KINASE_3"/>
    <property type="match status" value="1"/>
</dbReference>
<dbReference type="InterPro" id="IPR014009">
    <property type="entry name" value="PIK_FAT"/>
</dbReference>
<dbReference type="SMART" id="SM01343">
    <property type="entry name" value="FATC"/>
    <property type="match status" value="1"/>
</dbReference>
<reference evidence="17" key="1">
    <citation type="submission" date="2016-03" db="UniProtKB">
        <authorList>
            <consortium name="WormBaseParasite"/>
        </authorList>
    </citation>
    <scope>IDENTIFICATION</scope>
</reference>
<dbReference type="GO" id="GO:0000077">
    <property type="term" value="P:DNA damage checkpoint signaling"/>
    <property type="evidence" value="ECO:0007669"/>
    <property type="project" value="TreeGrafter"/>
</dbReference>
<dbReference type="InterPro" id="IPR057564">
    <property type="entry name" value="HEAT_ATR"/>
</dbReference>
<dbReference type="STRING" id="1147741.A0A0R3RZ45"/>
<dbReference type="InterPro" id="IPR018936">
    <property type="entry name" value="PI3/4_kinase_CS"/>
</dbReference>
<keyword evidence="10" id="KW-0234">DNA repair</keyword>
<dbReference type="PROSITE" id="PS51190">
    <property type="entry name" value="FATC"/>
    <property type="match status" value="1"/>
</dbReference>
<dbReference type="SMART" id="SM00146">
    <property type="entry name" value="PI3Kc"/>
    <property type="match status" value="1"/>
</dbReference>
<dbReference type="GO" id="GO:0000723">
    <property type="term" value="P:telomere maintenance"/>
    <property type="evidence" value="ECO:0007669"/>
    <property type="project" value="TreeGrafter"/>
</dbReference>
<keyword evidence="5" id="KW-0808">Transferase</keyword>
<evidence type="ECO:0000256" key="7">
    <source>
        <dbReference type="ARBA" id="ARBA00022763"/>
    </source>
</evidence>
<keyword evidence="6" id="KW-0547">Nucleotide-binding</keyword>
<evidence type="ECO:0000313" key="16">
    <source>
        <dbReference type="Proteomes" id="UP000050640"/>
    </source>
</evidence>
<dbReference type="InterPro" id="IPR036940">
    <property type="entry name" value="PI3/4_kinase_cat_sf"/>
</dbReference>
<dbReference type="PANTHER" id="PTHR11139:SF69">
    <property type="entry name" value="SERINE_THREONINE-PROTEIN KINASE ATR"/>
    <property type="match status" value="1"/>
</dbReference>
<evidence type="ECO:0000259" key="14">
    <source>
        <dbReference type="PROSITE" id="PS51189"/>
    </source>
</evidence>
<dbReference type="WBParaSite" id="EEL_0000758601-mRNA-1">
    <property type="protein sequence ID" value="EEL_0000758601-mRNA-1"/>
    <property type="gene ID" value="EEL_0000758601"/>
</dbReference>
<evidence type="ECO:0000259" key="13">
    <source>
        <dbReference type="PROSITE" id="PS50290"/>
    </source>
</evidence>
<keyword evidence="7" id="KW-0227">DNA damage</keyword>
<keyword evidence="8" id="KW-0418">Kinase</keyword>
<dbReference type="GO" id="GO:0005524">
    <property type="term" value="F:ATP binding"/>
    <property type="evidence" value="ECO:0007669"/>
    <property type="project" value="UniProtKB-KW"/>
</dbReference>
<dbReference type="EC" id="2.7.11.1" evidence="3"/>
<dbReference type="PROSITE" id="PS51189">
    <property type="entry name" value="FAT"/>
    <property type="match status" value="1"/>
</dbReference>
<dbReference type="Pfam" id="PF02260">
    <property type="entry name" value="FATC"/>
    <property type="match status" value="1"/>
</dbReference>
<comment type="similarity">
    <text evidence="2">Belongs to the PI3/PI4-kinase family. ATM subfamily.</text>
</comment>
<feature type="domain" description="FATC" evidence="15">
    <location>
        <begin position="2546"/>
        <end position="2578"/>
    </location>
</feature>